<reference evidence="1 2" key="1">
    <citation type="submission" date="2015-04" db="EMBL/GenBank/DDBJ databases">
        <title>The draft genome sequence of Erythrobacter luteus KA37.</title>
        <authorList>
            <person name="Zhuang L."/>
            <person name="Liu Y."/>
            <person name="Shao Z."/>
        </authorList>
    </citation>
    <scope>NUCLEOTIDE SEQUENCE [LARGE SCALE GENOMIC DNA]</scope>
    <source>
        <strain evidence="1 2">KA37</strain>
    </source>
</reference>
<name>A0A0G9MT20_9SPHN</name>
<evidence type="ECO:0000313" key="2">
    <source>
        <dbReference type="Proteomes" id="UP000053464"/>
    </source>
</evidence>
<organism evidence="1 2">
    <name type="scientific">Aurantiacibacter luteus</name>
    <dbReference type="NCBI Taxonomy" id="1581420"/>
    <lineage>
        <taxon>Bacteria</taxon>
        <taxon>Pseudomonadati</taxon>
        <taxon>Pseudomonadota</taxon>
        <taxon>Alphaproteobacteria</taxon>
        <taxon>Sphingomonadales</taxon>
        <taxon>Erythrobacteraceae</taxon>
        <taxon>Aurantiacibacter</taxon>
    </lineage>
</organism>
<gene>
    <name evidence="1" type="ORF">AAW00_12495</name>
</gene>
<accession>A0A0G9MT20</accession>
<dbReference type="PATRIC" id="fig|1581420.6.peg.2551"/>
<proteinExistence type="predicted"/>
<comment type="caution">
    <text evidence="1">The sequence shown here is derived from an EMBL/GenBank/DDBJ whole genome shotgun (WGS) entry which is preliminary data.</text>
</comment>
<dbReference type="Proteomes" id="UP000053464">
    <property type="component" value="Unassembled WGS sequence"/>
</dbReference>
<dbReference type="EMBL" id="LBHB01000003">
    <property type="protein sequence ID" value="KLE33880.1"/>
    <property type="molecule type" value="Genomic_DNA"/>
</dbReference>
<dbReference type="AlphaFoldDB" id="A0A0G9MT20"/>
<keyword evidence="2" id="KW-1185">Reference proteome</keyword>
<evidence type="ECO:0000313" key="1">
    <source>
        <dbReference type="EMBL" id="KLE33880.1"/>
    </source>
</evidence>
<sequence>MGSKRLDSLGDYLRHHYTLRVDCRGCKKVSILQPLVLLELCQKRGWGHQMREVERRLKCGSCGGRDVRIGPGFGG</sequence>
<protein>
    <submittedName>
        <fullName evidence="1">Uncharacterized protein</fullName>
    </submittedName>
</protein>